<feature type="region of interest" description="Disordered" evidence="4">
    <location>
        <begin position="77"/>
        <end position="104"/>
    </location>
</feature>
<feature type="region of interest" description="Disordered" evidence="4">
    <location>
        <begin position="132"/>
        <end position="256"/>
    </location>
</feature>
<dbReference type="PANTHER" id="PTHR19354">
    <property type="entry name" value="ZIPPER PUTATIVE TUMOR SUPPRESSOR 2 HOMOLOG-LIKE PROTEIN-RELATED"/>
    <property type="match status" value="1"/>
</dbReference>
<accession>A0A9Q0YSN8</accession>
<dbReference type="PANTHER" id="PTHR19354:SF2">
    <property type="entry name" value="LEUCINE-RICH REPEAT-CONTAINING PROTEIN DDB_G0290503"/>
    <property type="match status" value="1"/>
</dbReference>
<dbReference type="InterPro" id="IPR045329">
    <property type="entry name" value="LZTS"/>
</dbReference>
<keyword evidence="2" id="KW-0963">Cytoplasm</keyword>
<keyword evidence="6" id="KW-1185">Reference proteome</keyword>
<reference evidence="5" key="1">
    <citation type="submission" date="2021-10" db="EMBL/GenBank/DDBJ databases">
        <title>Tropical sea cucumber genome reveals ecological adaptation and Cuvierian tubules defense mechanism.</title>
        <authorList>
            <person name="Chen T."/>
        </authorList>
    </citation>
    <scope>NUCLEOTIDE SEQUENCE</scope>
    <source>
        <strain evidence="5">Nanhai2018</strain>
        <tissue evidence="5">Muscle</tissue>
    </source>
</reference>
<evidence type="ECO:0000256" key="4">
    <source>
        <dbReference type="SAM" id="MobiDB-lite"/>
    </source>
</evidence>
<evidence type="ECO:0000313" key="6">
    <source>
        <dbReference type="Proteomes" id="UP001152320"/>
    </source>
</evidence>
<feature type="compositionally biased region" description="Low complexity" evidence="4">
    <location>
        <begin position="247"/>
        <end position="256"/>
    </location>
</feature>
<comment type="caution">
    <text evidence="5">The sequence shown here is derived from an EMBL/GenBank/DDBJ whole genome shotgun (WGS) entry which is preliminary data.</text>
</comment>
<evidence type="ECO:0000313" key="5">
    <source>
        <dbReference type="EMBL" id="KAJ8025857.1"/>
    </source>
</evidence>
<name>A0A9Q0YSN8_HOLLE</name>
<gene>
    <name evidence="5" type="ORF">HOLleu_33530</name>
</gene>
<feature type="compositionally biased region" description="Polar residues" evidence="4">
    <location>
        <begin position="209"/>
        <end position="224"/>
    </location>
</feature>
<feature type="region of interest" description="Disordered" evidence="4">
    <location>
        <begin position="710"/>
        <end position="731"/>
    </location>
</feature>
<sequence length="810" mass="94433">MSQSRGRGMEPSHVFYRRRVMGSTGSLLNEGMYEKDGYQPSSTADKQRHRYLLDEHMLPSKMTPHSGRPDKPKGLIRPIAVRPHSPGSTSSSPRIGKRGVESPALSDTVAIHGQPPDVILTNQRRGITSPNGYMPNGNHFGRPPTKTVSLQDIPPTIPQYTNGIQHSEGRSRAPIHKKLQPSQSMNFLDHNQKRNPPRQTPLERRGRSFSHSSVQDHLNYQIPDSSLTSQLNQTSLSSRVEHQRTASSSFDNQSVSSHVSSIIEEVSTDEEVPALRTKIQELEAELSSLRQAMEQNEQSILQVQEDKRNEWQTEVARLKKELDKQTISAADNEQTLQSQVLRFEQENTRLRQKMEHLEEASLNLRNSHQPNVRKPSDENSNYKSKKLGMDTEESTELSDLREKVQQCHRQLLLEREKVRKLEQDLDDARKHNWQETPDLVKKQFGCDQEEVKNLRASLEQLSEVKINLSKQVSIQEDELQLLQRKLEDRDKELAQEKSEIAYLRDVQDRLQVDLKNREKDLKQVRLKNAELVSKLQTEVREKEREVEAVHSELRELRLTKNQEISELEKQVLRKESESMQLQSQLQETESKSGTKSKRRSFKSTESLKNTQKQLEQDFIALQVKLTKREQELFQLRREAALKQENIKEERDTLKRKLVLCDGDLKSCRDKLQMRDEELVVLQEKLQDREKEIANLYDKLERQQKMFGRYYSDGRSNEPLSKGTESDRNPTVNIDVNHLKRDLQELQEKLRRQEVEFDEEMNVWQKEKAQVLQYQKQLQLNYMQMGQKNRKLEQEVQQLTAELERTDVIHC</sequence>
<protein>
    <submittedName>
        <fullName evidence="5">NEDD4-binding protein 3</fullName>
    </submittedName>
</protein>
<dbReference type="Pfam" id="PF06818">
    <property type="entry name" value="Fez1"/>
    <property type="match status" value="1"/>
</dbReference>
<dbReference type="Proteomes" id="UP001152320">
    <property type="component" value="Chromosome 17"/>
</dbReference>
<evidence type="ECO:0000256" key="2">
    <source>
        <dbReference type="ARBA" id="ARBA00022490"/>
    </source>
</evidence>
<feature type="compositionally biased region" description="Low complexity" evidence="4">
    <location>
        <begin position="225"/>
        <end position="238"/>
    </location>
</feature>
<dbReference type="EMBL" id="JAIZAY010000017">
    <property type="protein sequence ID" value="KAJ8025857.1"/>
    <property type="molecule type" value="Genomic_DNA"/>
</dbReference>
<dbReference type="GO" id="GO:0005737">
    <property type="term" value="C:cytoplasm"/>
    <property type="evidence" value="ECO:0007669"/>
    <property type="project" value="UniProtKB-SubCell"/>
</dbReference>
<feature type="region of interest" description="Disordered" evidence="4">
    <location>
        <begin position="578"/>
        <end position="608"/>
    </location>
</feature>
<dbReference type="OrthoDB" id="10030037at2759"/>
<comment type="subcellular location">
    <subcellularLocation>
        <location evidence="1">Cytoplasm</location>
    </subcellularLocation>
</comment>
<dbReference type="AlphaFoldDB" id="A0A9Q0YSN8"/>
<keyword evidence="3" id="KW-0175">Coiled coil</keyword>
<feature type="compositionally biased region" description="Low complexity" evidence="4">
    <location>
        <begin position="578"/>
        <end position="587"/>
    </location>
</feature>
<feature type="region of interest" description="Disordered" evidence="4">
    <location>
        <begin position="27"/>
        <end position="46"/>
    </location>
</feature>
<proteinExistence type="predicted"/>
<feature type="region of interest" description="Disordered" evidence="4">
    <location>
        <begin position="362"/>
        <end position="400"/>
    </location>
</feature>
<organism evidence="5 6">
    <name type="scientific">Holothuria leucospilota</name>
    <name type="common">Black long sea cucumber</name>
    <name type="synonym">Mertensiothuria leucospilota</name>
    <dbReference type="NCBI Taxonomy" id="206669"/>
    <lineage>
        <taxon>Eukaryota</taxon>
        <taxon>Metazoa</taxon>
        <taxon>Echinodermata</taxon>
        <taxon>Eleutherozoa</taxon>
        <taxon>Echinozoa</taxon>
        <taxon>Holothuroidea</taxon>
        <taxon>Aspidochirotacea</taxon>
        <taxon>Aspidochirotida</taxon>
        <taxon>Holothuriidae</taxon>
        <taxon>Holothuria</taxon>
    </lineage>
</organism>
<evidence type="ECO:0000256" key="1">
    <source>
        <dbReference type="ARBA" id="ARBA00004496"/>
    </source>
</evidence>
<evidence type="ECO:0000256" key="3">
    <source>
        <dbReference type="ARBA" id="ARBA00023054"/>
    </source>
</evidence>